<keyword evidence="7" id="KW-1185">Reference proteome</keyword>
<dbReference type="PANTHER" id="PTHR12668:SF43">
    <property type="entry name" value="TRANSMEMBRANE PROTEIN 14 HOMOLOG"/>
    <property type="match status" value="1"/>
</dbReference>
<proteinExistence type="inferred from homology"/>
<dbReference type="PANTHER" id="PTHR12668">
    <property type="entry name" value="TRANSMEMBRANE PROTEIN 14, 15"/>
    <property type="match status" value="1"/>
</dbReference>
<name>A0A6J1RZK4_FRAOC</name>
<evidence type="ECO:0000256" key="6">
    <source>
        <dbReference type="SAM" id="Phobius"/>
    </source>
</evidence>
<keyword evidence="5 6" id="KW-0472">Membrane</keyword>
<comment type="similarity">
    <text evidence="2">Belongs to the TMEM14 family.</text>
</comment>
<organism evidence="7 8">
    <name type="scientific">Frankliniella occidentalis</name>
    <name type="common">Western flower thrips</name>
    <name type="synonym">Euthrips occidentalis</name>
    <dbReference type="NCBI Taxonomy" id="133901"/>
    <lineage>
        <taxon>Eukaryota</taxon>
        <taxon>Metazoa</taxon>
        <taxon>Ecdysozoa</taxon>
        <taxon>Arthropoda</taxon>
        <taxon>Hexapoda</taxon>
        <taxon>Insecta</taxon>
        <taxon>Pterygota</taxon>
        <taxon>Neoptera</taxon>
        <taxon>Paraneoptera</taxon>
        <taxon>Thysanoptera</taxon>
        <taxon>Terebrantia</taxon>
        <taxon>Thripoidea</taxon>
        <taxon>Thripidae</taxon>
        <taxon>Frankliniella</taxon>
    </lineage>
</organism>
<dbReference type="GO" id="GO:0031966">
    <property type="term" value="C:mitochondrial membrane"/>
    <property type="evidence" value="ECO:0007669"/>
    <property type="project" value="TreeGrafter"/>
</dbReference>
<dbReference type="Proteomes" id="UP000504606">
    <property type="component" value="Unplaced"/>
</dbReference>
<evidence type="ECO:0000313" key="8">
    <source>
        <dbReference type="RefSeq" id="XP_026272011.1"/>
    </source>
</evidence>
<evidence type="ECO:0000313" key="7">
    <source>
        <dbReference type="Proteomes" id="UP000504606"/>
    </source>
</evidence>
<evidence type="ECO:0000256" key="3">
    <source>
        <dbReference type="ARBA" id="ARBA00022692"/>
    </source>
</evidence>
<dbReference type="Pfam" id="PF03647">
    <property type="entry name" value="Tmemb_14"/>
    <property type="match status" value="1"/>
</dbReference>
<keyword evidence="4 6" id="KW-1133">Transmembrane helix</keyword>
<feature type="transmembrane region" description="Helical" evidence="6">
    <location>
        <begin position="80"/>
        <end position="98"/>
    </location>
</feature>
<evidence type="ECO:0000256" key="2">
    <source>
        <dbReference type="ARBA" id="ARBA00007590"/>
    </source>
</evidence>
<dbReference type="GO" id="GO:0070453">
    <property type="term" value="P:regulation of heme biosynthetic process"/>
    <property type="evidence" value="ECO:0007669"/>
    <property type="project" value="TreeGrafter"/>
</dbReference>
<evidence type="ECO:0000256" key="5">
    <source>
        <dbReference type="ARBA" id="ARBA00023136"/>
    </source>
</evidence>
<accession>A0A6J1RZK4</accession>
<dbReference type="InterPro" id="IPR005349">
    <property type="entry name" value="TMEM14"/>
</dbReference>
<comment type="subcellular location">
    <subcellularLocation>
        <location evidence="1">Membrane</location>
    </subcellularLocation>
</comment>
<sequence length="114" mass="11575">MGMDLIGFAYAAAVAAGGIAGYAKAGSIPSLGAGLLFGGVLSYGAFQASQSPSSHAVMLGTSALLTGMMGMRFYNSGKFMPAGFVTILSAAMLLRYSARTLGLMESNPPRPSIQ</sequence>
<dbReference type="OrthoDB" id="5620at2759"/>
<dbReference type="AlphaFoldDB" id="A0A6J1RZK4"/>
<protein>
    <submittedName>
        <fullName evidence="8">Transmembrane protein 14C isoform X2</fullName>
    </submittedName>
</protein>
<dbReference type="GeneID" id="113202135"/>
<evidence type="ECO:0000256" key="4">
    <source>
        <dbReference type="ARBA" id="ARBA00022989"/>
    </source>
</evidence>
<reference evidence="8" key="1">
    <citation type="submission" date="2025-08" db="UniProtKB">
        <authorList>
            <consortium name="RefSeq"/>
        </authorList>
    </citation>
    <scope>IDENTIFICATION</scope>
    <source>
        <tissue evidence="8">Whole organism</tissue>
    </source>
</reference>
<keyword evidence="3 6" id="KW-0812">Transmembrane</keyword>
<dbReference type="RefSeq" id="XP_026272011.1">
    <property type="nucleotide sequence ID" value="XM_026416226.2"/>
</dbReference>
<evidence type="ECO:0000256" key="1">
    <source>
        <dbReference type="ARBA" id="ARBA00004370"/>
    </source>
</evidence>
<gene>
    <name evidence="8" type="primary">LOC113202135</name>
</gene>
<dbReference type="Gene3D" id="1.10.10.1740">
    <property type="entry name" value="Transmembrane protein 14-like"/>
    <property type="match status" value="1"/>
</dbReference>
<dbReference type="InterPro" id="IPR044890">
    <property type="entry name" value="TMEM14_sf"/>
</dbReference>
<feature type="transmembrane region" description="Helical" evidence="6">
    <location>
        <begin position="31"/>
        <end position="49"/>
    </location>
</feature>